<comment type="caution">
    <text evidence="1">The sequence shown here is derived from an EMBL/GenBank/DDBJ whole genome shotgun (WGS) entry which is preliminary data.</text>
</comment>
<dbReference type="RefSeq" id="WP_136933277.1">
    <property type="nucleotide sequence ID" value="NZ_SSMQ01000046.1"/>
</dbReference>
<gene>
    <name evidence="1" type="ORF">E8A74_34020</name>
</gene>
<keyword evidence="2" id="KW-1185">Reference proteome</keyword>
<proteinExistence type="predicted"/>
<dbReference type="AlphaFoldDB" id="A0A4U1J1T2"/>
<organism evidence="1 2">
    <name type="scientific">Polyangium fumosum</name>
    <dbReference type="NCBI Taxonomy" id="889272"/>
    <lineage>
        <taxon>Bacteria</taxon>
        <taxon>Pseudomonadati</taxon>
        <taxon>Myxococcota</taxon>
        <taxon>Polyangia</taxon>
        <taxon>Polyangiales</taxon>
        <taxon>Polyangiaceae</taxon>
        <taxon>Polyangium</taxon>
    </lineage>
</organism>
<evidence type="ECO:0000313" key="1">
    <source>
        <dbReference type="EMBL" id="TKD00525.1"/>
    </source>
</evidence>
<dbReference type="Proteomes" id="UP000309215">
    <property type="component" value="Unassembled WGS sequence"/>
</dbReference>
<sequence>MKPDAPFACYLAKQIEIDHAWDLCERHLSALPEPLGALAARFLQSVADDQGHHRGYFSNPLAPPLLYLPLWLRDGLLGKRPELATIPLAPLLAGAMLGYFHVRFQDDLLDEPERGDPALQLLGNTCFVALVEACRATLGLHEAFWRAFDRAFLDMSRLTLAEQYAVRSDAPYTDALFEAHAGKVAFARIPVLAVAALAGRMDLAPALEALVGRLGVAYGIVNDVLGWPRDLRAGHRTYLLARAGLSQDDLARVARVEPPAERDAAREELATRLRERLYEGGLLRGALERAGEVHHEAREMSRTLDVLPGFDAFTEERITWLESLDSRLAAITLQRALARGRAP</sequence>
<protein>
    <submittedName>
        <fullName evidence="1">Class 1 isoprenoid biosynthesis enzyme</fullName>
    </submittedName>
</protein>
<evidence type="ECO:0000313" key="2">
    <source>
        <dbReference type="Proteomes" id="UP000309215"/>
    </source>
</evidence>
<dbReference type="OrthoDB" id="5509413at2"/>
<dbReference type="EMBL" id="SSMQ01000046">
    <property type="protein sequence ID" value="TKD00525.1"/>
    <property type="molecule type" value="Genomic_DNA"/>
</dbReference>
<dbReference type="InterPro" id="IPR008949">
    <property type="entry name" value="Isoprenoid_synthase_dom_sf"/>
</dbReference>
<dbReference type="Gene3D" id="1.10.600.10">
    <property type="entry name" value="Farnesyl Diphosphate Synthase"/>
    <property type="match status" value="1"/>
</dbReference>
<dbReference type="CDD" id="cd00385">
    <property type="entry name" value="Isoprenoid_Biosyn_C1"/>
    <property type="match status" value="1"/>
</dbReference>
<accession>A0A4U1J1T2</accession>
<dbReference type="SUPFAM" id="SSF48576">
    <property type="entry name" value="Terpenoid synthases"/>
    <property type="match status" value="1"/>
</dbReference>
<name>A0A4U1J1T2_9BACT</name>
<reference evidence="1 2" key="1">
    <citation type="submission" date="2019-04" db="EMBL/GenBank/DDBJ databases">
        <authorList>
            <person name="Li Y."/>
            <person name="Wang J."/>
        </authorList>
    </citation>
    <scope>NUCLEOTIDE SEQUENCE [LARGE SCALE GENOMIC DNA]</scope>
    <source>
        <strain evidence="1 2">DSM 14668</strain>
    </source>
</reference>